<proteinExistence type="predicted"/>
<evidence type="ECO:0000313" key="3">
    <source>
        <dbReference type="EMBL" id="MBG6140218.1"/>
    </source>
</evidence>
<keyword evidence="2" id="KW-1133">Transmembrane helix</keyword>
<sequence length="149" mass="15505">MIDRDPTGWAATVGATIKIVLMSVVALGLPWLTDVRAANIALALTAILDLLLILGVIRPRTIAVKISDAKVADARAELPPGAVSAEDHAAIVNQALNEPVPPAPAPAEKPAESDNQPHPTPTPNAYNESRPGALTGVVMYDRATGEPAR</sequence>
<accession>A0A8J7H0K4</accession>
<evidence type="ECO:0000256" key="2">
    <source>
        <dbReference type="SAM" id="Phobius"/>
    </source>
</evidence>
<dbReference type="Proteomes" id="UP000622552">
    <property type="component" value="Unassembled WGS sequence"/>
</dbReference>
<feature type="compositionally biased region" description="Polar residues" evidence="1">
    <location>
        <begin position="113"/>
        <end position="127"/>
    </location>
</feature>
<feature type="transmembrane region" description="Helical" evidence="2">
    <location>
        <begin position="37"/>
        <end position="57"/>
    </location>
</feature>
<keyword evidence="4" id="KW-1185">Reference proteome</keyword>
<organism evidence="3 4">
    <name type="scientific">Longispora fulva</name>
    <dbReference type="NCBI Taxonomy" id="619741"/>
    <lineage>
        <taxon>Bacteria</taxon>
        <taxon>Bacillati</taxon>
        <taxon>Actinomycetota</taxon>
        <taxon>Actinomycetes</taxon>
        <taxon>Micromonosporales</taxon>
        <taxon>Micromonosporaceae</taxon>
        <taxon>Longispora</taxon>
    </lineage>
</organism>
<dbReference type="AlphaFoldDB" id="A0A8J7H0K4"/>
<gene>
    <name evidence="3" type="ORF">IW245_006412</name>
</gene>
<evidence type="ECO:0000256" key="1">
    <source>
        <dbReference type="SAM" id="MobiDB-lite"/>
    </source>
</evidence>
<name>A0A8J7H0K4_9ACTN</name>
<feature type="region of interest" description="Disordered" evidence="1">
    <location>
        <begin position="96"/>
        <end position="133"/>
    </location>
</feature>
<reference evidence="3" key="1">
    <citation type="submission" date="2020-11" db="EMBL/GenBank/DDBJ databases">
        <title>Sequencing the genomes of 1000 actinobacteria strains.</title>
        <authorList>
            <person name="Klenk H.-P."/>
        </authorList>
    </citation>
    <scope>NUCLEOTIDE SEQUENCE</scope>
    <source>
        <strain evidence="3">DSM 45356</strain>
    </source>
</reference>
<protein>
    <submittedName>
        <fullName evidence="3">Putative membrane protein</fullName>
    </submittedName>
</protein>
<dbReference type="RefSeq" id="WP_197006786.1">
    <property type="nucleotide sequence ID" value="NZ_BONS01000006.1"/>
</dbReference>
<dbReference type="EMBL" id="JADOUF010000001">
    <property type="protein sequence ID" value="MBG6140218.1"/>
    <property type="molecule type" value="Genomic_DNA"/>
</dbReference>
<comment type="caution">
    <text evidence="3">The sequence shown here is derived from an EMBL/GenBank/DDBJ whole genome shotgun (WGS) entry which is preliminary data.</text>
</comment>
<keyword evidence="2" id="KW-0472">Membrane</keyword>
<evidence type="ECO:0000313" key="4">
    <source>
        <dbReference type="Proteomes" id="UP000622552"/>
    </source>
</evidence>
<feature type="transmembrane region" description="Helical" evidence="2">
    <location>
        <begin position="7"/>
        <end position="31"/>
    </location>
</feature>
<keyword evidence="2" id="KW-0812">Transmembrane</keyword>